<dbReference type="InterPro" id="IPR002347">
    <property type="entry name" value="SDR_fam"/>
</dbReference>
<dbReference type="InterPro" id="IPR020904">
    <property type="entry name" value="Sc_DH/Rdtase_CS"/>
</dbReference>
<evidence type="ECO:0000313" key="3">
    <source>
        <dbReference type="EMBL" id="KIU29568.1"/>
    </source>
</evidence>
<dbReference type="FunFam" id="3.40.50.720:FF:000084">
    <property type="entry name" value="Short-chain dehydrogenase reductase"/>
    <property type="match status" value="1"/>
</dbReference>
<evidence type="ECO:0000313" key="4">
    <source>
        <dbReference type="Proteomes" id="UP000033203"/>
    </source>
</evidence>
<dbReference type="PATRIC" id="fig|1549858.7.peg.765"/>
<dbReference type="Proteomes" id="UP000033203">
    <property type="component" value="Unassembled WGS sequence"/>
</dbReference>
<evidence type="ECO:0000256" key="2">
    <source>
        <dbReference type="ARBA" id="ARBA00023002"/>
    </source>
</evidence>
<name>A0A0D1K7L4_9SPHN</name>
<dbReference type="EMBL" id="JXTP01000016">
    <property type="protein sequence ID" value="KIU29568.1"/>
    <property type="molecule type" value="Genomic_DNA"/>
</dbReference>
<dbReference type="InterPro" id="IPR036291">
    <property type="entry name" value="NAD(P)-bd_dom_sf"/>
</dbReference>
<protein>
    <submittedName>
        <fullName evidence="3">Ketoacyl reductase</fullName>
    </submittedName>
</protein>
<comment type="caution">
    <text evidence="3">The sequence shown here is derived from an EMBL/GenBank/DDBJ whole genome shotgun (WGS) entry which is preliminary data.</text>
</comment>
<dbReference type="PANTHER" id="PTHR24321:SF8">
    <property type="entry name" value="ESTRADIOL 17-BETA-DEHYDROGENASE 8-RELATED"/>
    <property type="match status" value="1"/>
</dbReference>
<keyword evidence="2" id="KW-0560">Oxidoreductase</keyword>
<sequence>MDLGITGRIALISGADSGMGKETARLLLEAGVRVAVTDKPGGTLDDAVRELSPLGEIVAVTGDVTKVDEVTAIWRQVREKLGDPDIYVNAAGVTGATGDFLEVDDAGWLETLDINLMGAVRMCREAIPAMRTKGWGRIVLFASEDAVQPYIDELAYCASKAGILSLAKGLSKAYGCDNVLVNTVSPAFIATPMTDKMMRKRAEEKGVSFDEAIASFLEEERPGMVLKRRGKPEEVAAAVAFLCSERASFINGAGIRVDSGSVFTIAG</sequence>
<dbReference type="Pfam" id="PF13561">
    <property type="entry name" value="adh_short_C2"/>
    <property type="match status" value="1"/>
</dbReference>
<dbReference type="PANTHER" id="PTHR24321">
    <property type="entry name" value="DEHYDROGENASES, SHORT CHAIN"/>
    <property type="match status" value="1"/>
</dbReference>
<accession>A0A0D1K7L4</accession>
<evidence type="ECO:0000256" key="1">
    <source>
        <dbReference type="ARBA" id="ARBA00006484"/>
    </source>
</evidence>
<dbReference type="CDD" id="cd05233">
    <property type="entry name" value="SDR_c"/>
    <property type="match status" value="1"/>
</dbReference>
<proteinExistence type="inferred from homology"/>
<organism evidence="3 4">
    <name type="scientific">Sphingomonas melonis</name>
    <dbReference type="NCBI Taxonomy" id="152682"/>
    <lineage>
        <taxon>Bacteria</taxon>
        <taxon>Pseudomonadati</taxon>
        <taxon>Pseudomonadota</taxon>
        <taxon>Alphaproteobacteria</taxon>
        <taxon>Sphingomonadales</taxon>
        <taxon>Sphingomonadaceae</taxon>
        <taxon>Sphingomonas</taxon>
    </lineage>
</organism>
<dbReference type="SUPFAM" id="SSF51735">
    <property type="entry name" value="NAD(P)-binding Rossmann-fold domains"/>
    <property type="match status" value="1"/>
</dbReference>
<dbReference type="Gene3D" id="3.40.50.720">
    <property type="entry name" value="NAD(P)-binding Rossmann-like Domain"/>
    <property type="match status" value="1"/>
</dbReference>
<dbReference type="GO" id="GO:0016491">
    <property type="term" value="F:oxidoreductase activity"/>
    <property type="evidence" value="ECO:0007669"/>
    <property type="project" value="UniProtKB-KW"/>
</dbReference>
<dbReference type="PRINTS" id="PR00080">
    <property type="entry name" value="SDRFAMILY"/>
</dbReference>
<dbReference type="PROSITE" id="PS00061">
    <property type="entry name" value="ADH_SHORT"/>
    <property type="match status" value="1"/>
</dbReference>
<dbReference type="PRINTS" id="PR00081">
    <property type="entry name" value="GDHRDH"/>
</dbReference>
<comment type="similarity">
    <text evidence="1">Belongs to the short-chain dehydrogenases/reductases (SDR) family.</text>
</comment>
<reference evidence="3 4" key="1">
    <citation type="submission" date="2015-01" db="EMBL/GenBank/DDBJ databases">
        <title>Genome of Sphingomonas taxi strain 30a.</title>
        <authorList>
            <person name="Eevers N."/>
            <person name="Van Hamme J."/>
            <person name="Bottos E."/>
            <person name="Weyens N."/>
            <person name="Vangronsveld J."/>
        </authorList>
    </citation>
    <scope>NUCLEOTIDE SEQUENCE [LARGE SCALE GENOMIC DNA]</scope>
    <source>
        <strain evidence="3 4">30a</strain>
    </source>
</reference>
<dbReference type="AlphaFoldDB" id="A0A0D1K7L4"/>
<gene>
    <name evidence="3" type="ORF">SR41_03310</name>
</gene>